<accession>D6SSR4</accession>
<evidence type="ECO:0000313" key="8">
    <source>
        <dbReference type="Proteomes" id="UP000005496"/>
    </source>
</evidence>
<dbReference type="SMART" id="SM00387">
    <property type="entry name" value="HATPase_c"/>
    <property type="match status" value="1"/>
</dbReference>
<dbReference type="EMBL" id="ACJN02000003">
    <property type="protein sequence ID" value="EFI33730.1"/>
    <property type="molecule type" value="Genomic_DNA"/>
</dbReference>
<dbReference type="CDD" id="cd17536">
    <property type="entry name" value="REC_YesN-like"/>
    <property type="match status" value="1"/>
</dbReference>
<dbReference type="SUPFAM" id="SSF55874">
    <property type="entry name" value="ATPase domain of HSP90 chaperone/DNA topoisomerase II/histidine kinase"/>
    <property type="match status" value="1"/>
</dbReference>
<dbReference type="PROSITE" id="PS50109">
    <property type="entry name" value="HIS_KIN"/>
    <property type="match status" value="1"/>
</dbReference>
<dbReference type="Gene3D" id="3.40.50.2300">
    <property type="match status" value="1"/>
</dbReference>
<dbReference type="eggNOG" id="COG2205">
    <property type="taxonomic scope" value="Bacteria"/>
</dbReference>
<dbReference type="InterPro" id="IPR003594">
    <property type="entry name" value="HATPase_dom"/>
</dbReference>
<comment type="catalytic activity">
    <reaction evidence="1">
        <text>ATP + protein L-histidine = ADP + protein N-phospho-L-histidine.</text>
        <dbReference type="EC" id="2.7.13.3"/>
    </reaction>
</comment>
<dbReference type="InterPro" id="IPR001789">
    <property type="entry name" value="Sig_transdc_resp-reg_receiver"/>
</dbReference>
<dbReference type="CDD" id="cd00075">
    <property type="entry name" value="HATPase"/>
    <property type="match status" value="1"/>
</dbReference>
<dbReference type="Gene3D" id="1.10.287.130">
    <property type="match status" value="1"/>
</dbReference>
<dbReference type="InterPro" id="IPR036890">
    <property type="entry name" value="HATPase_C_sf"/>
</dbReference>
<dbReference type="OrthoDB" id="9787818at2"/>
<evidence type="ECO:0000256" key="1">
    <source>
        <dbReference type="ARBA" id="ARBA00000085"/>
    </source>
</evidence>
<sequence>MFTDMEADLKLKDVSVLCVEDESFTLEFLTQMLGPRVKEVHQARDGQEGLYAFSRFNPDIVITDIEMPRMDGLEMAEAIREQDPEAVVILSTSFDNIDNLKKAIALRLDEFVSKPVAPAELLEVLQRCLRVISRKKAKDRQRRTMEVMLGGMPFPVMLLDTENHRVEIANPEAGRAGYRQGAALEGRFFPPEVRQVIKSKGNAGDLIEAREQSRLEISSGDKNWEIYLKPVASGWMVAAVVDVTWRWHLDQLREDVERITRHDMKTPLNGIIAIPDLLLESDALDDESRELVQYIKESGHTLLNMINLSLDLYKMEQGTYQLDPGKVDLTRVLRQVLRQLEPLSRGKNIQVRLLHQDMDVPDDFSFMVCGEEMLCYSMFSNLIKNALEASPQGKEVSIKMRHQAGESLITIHNHGEVPREIREVFFDKLSTHGKKSGTGLGTYSAALIARTQNGNIDMQTSVESGTTLTVRLPLCQ</sequence>
<dbReference type="PANTHER" id="PTHR43547">
    <property type="entry name" value="TWO-COMPONENT HISTIDINE KINASE"/>
    <property type="match status" value="1"/>
</dbReference>
<dbReference type="GO" id="GO:0000155">
    <property type="term" value="F:phosphorelay sensor kinase activity"/>
    <property type="evidence" value="ECO:0007669"/>
    <property type="project" value="InterPro"/>
</dbReference>
<dbReference type="InterPro" id="IPR011006">
    <property type="entry name" value="CheY-like_superfamily"/>
</dbReference>
<name>D6SSR4_9BACT</name>
<dbReference type="Gene3D" id="3.30.565.10">
    <property type="entry name" value="Histidine kinase-like ATPase, C-terminal domain"/>
    <property type="match status" value="1"/>
</dbReference>
<dbReference type="Pfam" id="PF02518">
    <property type="entry name" value="HATPase_c"/>
    <property type="match status" value="1"/>
</dbReference>
<dbReference type="Pfam" id="PF00072">
    <property type="entry name" value="Response_reg"/>
    <property type="match status" value="1"/>
</dbReference>
<dbReference type="PANTHER" id="PTHR43547:SF2">
    <property type="entry name" value="HYBRID SIGNAL TRANSDUCTION HISTIDINE KINASE C"/>
    <property type="match status" value="1"/>
</dbReference>
<keyword evidence="7" id="KW-0808">Transferase</keyword>
<dbReference type="SUPFAM" id="SSF47384">
    <property type="entry name" value="Homodimeric domain of signal transducing histidine kinase"/>
    <property type="match status" value="1"/>
</dbReference>
<evidence type="ECO:0000256" key="4">
    <source>
        <dbReference type="PROSITE-ProRule" id="PRU00169"/>
    </source>
</evidence>
<dbReference type="EC" id="2.7.13.3" evidence="2"/>
<dbReference type="PROSITE" id="PS50110">
    <property type="entry name" value="RESPONSE_REGULATORY"/>
    <property type="match status" value="1"/>
</dbReference>
<reference evidence="7" key="1">
    <citation type="submission" date="2010-05" db="EMBL/GenBank/DDBJ databases">
        <title>The draft genome of Desulfonatronospira thiodismutans ASO3-1.</title>
        <authorList>
            <consortium name="US DOE Joint Genome Institute (JGI-PGF)"/>
            <person name="Lucas S."/>
            <person name="Copeland A."/>
            <person name="Lapidus A."/>
            <person name="Cheng J.-F."/>
            <person name="Bruce D."/>
            <person name="Goodwin L."/>
            <person name="Pitluck S."/>
            <person name="Chertkov O."/>
            <person name="Brettin T."/>
            <person name="Detter J.C."/>
            <person name="Han C."/>
            <person name="Land M.L."/>
            <person name="Hauser L."/>
            <person name="Kyrpides N."/>
            <person name="Mikhailova N."/>
            <person name="Muyzer G."/>
            <person name="Woyke T."/>
        </authorList>
    </citation>
    <scope>NUCLEOTIDE SEQUENCE [LARGE SCALE GENOMIC DNA]</scope>
    <source>
        <strain evidence="7">ASO3-1</strain>
    </source>
</reference>
<dbReference type="InterPro" id="IPR005467">
    <property type="entry name" value="His_kinase_dom"/>
</dbReference>
<comment type="caution">
    <text evidence="7">The sequence shown here is derived from an EMBL/GenBank/DDBJ whole genome shotgun (WGS) entry which is preliminary data.</text>
</comment>
<keyword evidence="3 4" id="KW-0597">Phosphoprotein</keyword>
<proteinExistence type="predicted"/>
<dbReference type="SUPFAM" id="SSF52172">
    <property type="entry name" value="CheY-like"/>
    <property type="match status" value="1"/>
</dbReference>
<evidence type="ECO:0000313" key="7">
    <source>
        <dbReference type="EMBL" id="EFI33730.1"/>
    </source>
</evidence>
<dbReference type="InterPro" id="IPR003661">
    <property type="entry name" value="HisK_dim/P_dom"/>
</dbReference>
<feature type="domain" description="Response regulatory" evidence="6">
    <location>
        <begin position="15"/>
        <end position="129"/>
    </location>
</feature>
<evidence type="ECO:0000256" key="2">
    <source>
        <dbReference type="ARBA" id="ARBA00012438"/>
    </source>
</evidence>
<dbReference type="InterPro" id="IPR036097">
    <property type="entry name" value="HisK_dim/P_sf"/>
</dbReference>
<evidence type="ECO:0000256" key="3">
    <source>
        <dbReference type="ARBA" id="ARBA00022553"/>
    </source>
</evidence>
<feature type="domain" description="Histidine kinase" evidence="5">
    <location>
        <begin position="259"/>
        <end position="476"/>
    </location>
</feature>
<dbReference type="Proteomes" id="UP000005496">
    <property type="component" value="Unassembled WGS sequence"/>
</dbReference>
<dbReference type="eggNOG" id="COG4753">
    <property type="taxonomic scope" value="Bacteria"/>
</dbReference>
<dbReference type="RefSeq" id="WP_008871079.1">
    <property type="nucleotide sequence ID" value="NZ_ACJN02000003.1"/>
</dbReference>
<feature type="modified residue" description="4-aspartylphosphate" evidence="4">
    <location>
        <position position="64"/>
    </location>
</feature>
<evidence type="ECO:0000259" key="6">
    <source>
        <dbReference type="PROSITE" id="PS50110"/>
    </source>
</evidence>
<protein>
    <recommendedName>
        <fullName evidence="2">histidine kinase</fullName>
        <ecNumber evidence="2">2.7.13.3</ecNumber>
    </recommendedName>
</protein>
<dbReference type="AlphaFoldDB" id="D6SSR4"/>
<dbReference type="SMART" id="SM00388">
    <property type="entry name" value="HisKA"/>
    <property type="match status" value="1"/>
</dbReference>
<evidence type="ECO:0000259" key="5">
    <source>
        <dbReference type="PROSITE" id="PS50109"/>
    </source>
</evidence>
<gene>
    <name evidence="7" type="ORF">Dthio_PD1069</name>
</gene>
<organism evidence="7 8">
    <name type="scientific">Desulfonatronospira thiodismutans ASO3-1</name>
    <dbReference type="NCBI Taxonomy" id="555779"/>
    <lineage>
        <taxon>Bacteria</taxon>
        <taxon>Pseudomonadati</taxon>
        <taxon>Thermodesulfobacteriota</taxon>
        <taxon>Desulfovibrionia</taxon>
        <taxon>Desulfovibrionales</taxon>
        <taxon>Desulfonatronovibrionaceae</taxon>
        <taxon>Desulfonatronospira</taxon>
    </lineage>
</organism>
<dbReference type="CDD" id="cd00082">
    <property type="entry name" value="HisKA"/>
    <property type="match status" value="1"/>
</dbReference>
<keyword evidence="7" id="KW-0418">Kinase</keyword>
<dbReference type="Pfam" id="PF00512">
    <property type="entry name" value="HisKA"/>
    <property type="match status" value="1"/>
</dbReference>
<dbReference type="SMART" id="SM00448">
    <property type="entry name" value="REC"/>
    <property type="match status" value="1"/>
</dbReference>
<keyword evidence="8" id="KW-1185">Reference proteome</keyword>